<dbReference type="InterPro" id="IPR032387">
    <property type="entry name" value="ACAS_N"/>
</dbReference>
<feature type="domain" description="AMP-binding enzyme C-terminal" evidence="9">
    <location>
        <begin position="519"/>
        <end position="598"/>
    </location>
</feature>
<dbReference type="EMBL" id="JBBYHU010000005">
    <property type="protein sequence ID" value="MEL1240279.1"/>
    <property type="molecule type" value="Genomic_DNA"/>
</dbReference>
<comment type="similarity">
    <text evidence="1">Belongs to the ATP-dependent AMP-binding enzyme family.</text>
</comment>
<dbReference type="EC" id="6.2.1.1" evidence="2 7"/>
<feature type="domain" description="AMP-dependent synthetase/ligase" evidence="8">
    <location>
        <begin position="70"/>
        <end position="463"/>
    </location>
</feature>
<reference evidence="11 12" key="1">
    <citation type="submission" date="2024-04" db="EMBL/GenBank/DDBJ databases">
        <title>Flavobacterium sp. DGU99 16S ribosomal RNA gene Genome sequencing and assembly.</title>
        <authorList>
            <person name="Park S."/>
        </authorList>
    </citation>
    <scope>NUCLEOTIDE SEQUENCE [LARGE SCALE GENOMIC DNA]</scope>
    <source>
        <strain evidence="11 12">DGU99</strain>
    </source>
</reference>
<dbReference type="PANTHER" id="PTHR24095">
    <property type="entry name" value="ACETYL-COENZYME A SYNTHETASE"/>
    <property type="match status" value="1"/>
</dbReference>
<organism evidence="11 12">
    <name type="scientific">Flavobacterium flavipallidum</name>
    <dbReference type="NCBI Taxonomy" id="3139140"/>
    <lineage>
        <taxon>Bacteria</taxon>
        <taxon>Pseudomonadati</taxon>
        <taxon>Bacteroidota</taxon>
        <taxon>Flavobacteriia</taxon>
        <taxon>Flavobacteriales</taxon>
        <taxon>Flavobacteriaceae</taxon>
        <taxon>Flavobacterium</taxon>
    </lineage>
</organism>
<evidence type="ECO:0000313" key="11">
    <source>
        <dbReference type="EMBL" id="MEL1240279.1"/>
    </source>
</evidence>
<sequence>MSYYKVDNLEQYFKHYNKSIREPRKFWGKIAEENFTWYQPWDKVVEFDMAEAEVQWFAGAKLNIVKNCIDRHLNKRGEKTAIIFEPNNPEEEALHITYNELHQRVCKMANVLREQGIKKGDRVCIYLPMIPELAVSILACARIGAIHSVVFAGFSAKALSTRINDSESKMVITSDGGYRGNKTIELKEIVDEALQQCPSVSTVMVVKRTNTAVSMKEGRDIWLQPLLDEASDNCVAEIMDAEDPLFILYTSGSTGKPKGMVHTTAGYMVFTAYTFKNVFSYEENDIHWCTADIGWITGHSYILYGPLLNGATTVIFEGVPSYPDFSRFWEVIEKHRVSQFYTAPTAIRALAKEKLEYVQKFPFKSLKVIGSVGEPINEEAWHWYNDHVGGKRCPIVDTWWQTETGGIMISPLAFITPTKPTYATFPLPGIQAVLMDEKRNEIEGNQVVGSLCIKFPWPGMARTIWNDHQRYKDTYFSKYPGKFFTGDGALRDEVGYYRITGRVDDVIIVSGHNLGTAPIEDAINEHPAVAESAVVGFPHDVKGNALYGYVILKETGEVRKKENLFIEINQYITDHVGPIAKIDKIQFVSGLPKTRSGKIMRRILRKIAEGNFTDYGDTTTLLNPEIIEEIQNERK</sequence>
<feature type="domain" description="Acetyl-coenzyme A synthetase N-terminal" evidence="10">
    <location>
        <begin position="12"/>
        <end position="68"/>
    </location>
</feature>
<evidence type="ECO:0000256" key="6">
    <source>
        <dbReference type="ARBA" id="ARBA00022990"/>
    </source>
</evidence>
<proteinExistence type="inferred from homology"/>
<dbReference type="InterPro" id="IPR042099">
    <property type="entry name" value="ANL_N_sf"/>
</dbReference>
<dbReference type="InterPro" id="IPR045851">
    <property type="entry name" value="AMP-bd_C_sf"/>
</dbReference>
<evidence type="ECO:0000259" key="9">
    <source>
        <dbReference type="Pfam" id="PF13193"/>
    </source>
</evidence>
<dbReference type="InterPro" id="IPR020845">
    <property type="entry name" value="AMP-binding_CS"/>
</dbReference>
<dbReference type="GO" id="GO:0003987">
    <property type="term" value="F:acetate-CoA ligase activity"/>
    <property type="evidence" value="ECO:0007669"/>
    <property type="project" value="UniProtKB-EC"/>
</dbReference>
<dbReference type="PROSITE" id="PS00455">
    <property type="entry name" value="AMP_BINDING"/>
    <property type="match status" value="1"/>
</dbReference>
<dbReference type="InterPro" id="IPR011904">
    <property type="entry name" value="Ac_CoA_lig"/>
</dbReference>
<dbReference type="Pfam" id="PF00501">
    <property type="entry name" value="AMP-binding"/>
    <property type="match status" value="1"/>
</dbReference>
<evidence type="ECO:0000256" key="2">
    <source>
        <dbReference type="ARBA" id="ARBA00013275"/>
    </source>
</evidence>
<keyword evidence="3 11" id="KW-0436">Ligase</keyword>
<evidence type="ECO:0000259" key="8">
    <source>
        <dbReference type="Pfam" id="PF00501"/>
    </source>
</evidence>
<dbReference type="RefSeq" id="WP_341699523.1">
    <property type="nucleotide sequence ID" value="NZ_JBBYHU010000005.1"/>
</dbReference>
<keyword evidence="4" id="KW-0547">Nucleotide-binding</keyword>
<protein>
    <recommendedName>
        <fullName evidence="2 7">Acetate--CoA ligase</fullName>
        <ecNumber evidence="2 7">6.2.1.1</ecNumber>
    </recommendedName>
</protein>
<evidence type="ECO:0000256" key="3">
    <source>
        <dbReference type="ARBA" id="ARBA00022598"/>
    </source>
</evidence>
<evidence type="ECO:0000256" key="1">
    <source>
        <dbReference type="ARBA" id="ARBA00006432"/>
    </source>
</evidence>
<dbReference type="CDD" id="cd05966">
    <property type="entry name" value="ACS"/>
    <property type="match status" value="1"/>
</dbReference>
<gene>
    <name evidence="11" type="primary">acs</name>
    <name evidence="11" type="ORF">AAEO59_04370</name>
</gene>
<dbReference type="Proteomes" id="UP001398556">
    <property type="component" value="Unassembled WGS sequence"/>
</dbReference>
<evidence type="ECO:0000313" key="12">
    <source>
        <dbReference type="Proteomes" id="UP001398556"/>
    </source>
</evidence>
<name>A0ABU9HK58_9FLAO</name>
<keyword evidence="12" id="KW-1185">Reference proteome</keyword>
<evidence type="ECO:0000256" key="4">
    <source>
        <dbReference type="ARBA" id="ARBA00022741"/>
    </source>
</evidence>
<keyword evidence="6" id="KW-0007">Acetylation</keyword>
<dbReference type="Gene3D" id="3.30.300.30">
    <property type="match status" value="1"/>
</dbReference>
<evidence type="ECO:0000256" key="7">
    <source>
        <dbReference type="NCBIfam" id="TIGR02188"/>
    </source>
</evidence>
<dbReference type="Pfam" id="PF13193">
    <property type="entry name" value="AMP-binding_C"/>
    <property type="match status" value="1"/>
</dbReference>
<evidence type="ECO:0000256" key="5">
    <source>
        <dbReference type="ARBA" id="ARBA00022840"/>
    </source>
</evidence>
<keyword evidence="5" id="KW-0067">ATP-binding</keyword>
<dbReference type="NCBIfam" id="TIGR02188">
    <property type="entry name" value="Ac_CoA_lig_AcsA"/>
    <property type="match status" value="1"/>
</dbReference>
<evidence type="ECO:0000259" key="10">
    <source>
        <dbReference type="Pfam" id="PF16177"/>
    </source>
</evidence>
<accession>A0ABU9HK58</accession>
<dbReference type="PANTHER" id="PTHR24095:SF14">
    <property type="entry name" value="ACETYL-COENZYME A SYNTHETASE 1"/>
    <property type="match status" value="1"/>
</dbReference>
<dbReference type="Gene3D" id="3.40.50.12780">
    <property type="entry name" value="N-terminal domain of ligase-like"/>
    <property type="match status" value="1"/>
</dbReference>
<comment type="caution">
    <text evidence="11">The sequence shown here is derived from an EMBL/GenBank/DDBJ whole genome shotgun (WGS) entry which is preliminary data.</text>
</comment>
<dbReference type="InterPro" id="IPR025110">
    <property type="entry name" value="AMP-bd_C"/>
</dbReference>
<dbReference type="SUPFAM" id="SSF56801">
    <property type="entry name" value="Acetyl-CoA synthetase-like"/>
    <property type="match status" value="1"/>
</dbReference>
<dbReference type="NCBIfam" id="NF001208">
    <property type="entry name" value="PRK00174.1"/>
    <property type="match status" value="1"/>
</dbReference>
<dbReference type="Pfam" id="PF16177">
    <property type="entry name" value="ACAS_N"/>
    <property type="match status" value="1"/>
</dbReference>
<dbReference type="InterPro" id="IPR000873">
    <property type="entry name" value="AMP-dep_synth/lig_dom"/>
</dbReference>